<sequence length="310" mass="36237">MNRIPLDFAKRVVNLLSYDDSFKTYNYNYRKHHEKDRREQHAPALSRLSRPWSQVIAAQPQECHVCVDEDDYSIHTMVNCETESGFPGSRLISKVDIMTWDRRTHVVTELNFHGRRLRNILRGNQRPISIRYQSRHWYFLSPKCEENVDKLLPAIHGIGLLDVSCGFITFLPRLLEKPVNFFSMASPKCEENVDKLLPAIQGVGLLHVTYGFMTFLPRLLAKPVNFFNMTKFLSEELESAMEQSIEAMKKGLLRGWQYLRHEPTDPRNVYNKTVSAVLDLHSERPPVSFWYAKEWLSDDSAKRFSDLMKK</sequence>
<organism evidence="1 2">
    <name type="scientific">Steinernema glaseri</name>
    <dbReference type="NCBI Taxonomy" id="37863"/>
    <lineage>
        <taxon>Eukaryota</taxon>
        <taxon>Metazoa</taxon>
        <taxon>Ecdysozoa</taxon>
        <taxon>Nematoda</taxon>
        <taxon>Chromadorea</taxon>
        <taxon>Rhabditida</taxon>
        <taxon>Tylenchina</taxon>
        <taxon>Panagrolaimomorpha</taxon>
        <taxon>Strongyloidoidea</taxon>
        <taxon>Steinernematidae</taxon>
        <taxon>Steinernema</taxon>
    </lineage>
</organism>
<evidence type="ECO:0000313" key="2">
    <source>
        <dbReference type="WBParaSite" id="L893_g11179.t1"/>
    </source>
</evidence>
<dbReference type="Proteomes" id="UP000095287">
    <property type="component" value="Unplaced"/>
</dbReference>
<evidence type="ECO:0000313" key="1">
    <source>
        <dbReference type="Proteomes" id="UP000095287"/>
    </source>
</evidence>
<proteinExistence type="predicted"/>
<name>A0A1I7XZX3_9BILA</name>
<protein>
    <submittedName>
        <fullName evidence="2">RNA-directed DNA polymerase from mobile element jockey</fullName>
    </submittedName>
</protein>
<dbReference type="AlphaFoldDB" id="A0A1I7XZX3"/>
<dbReference type="WBParaSite" id="L893_g11179.t1">
    <property type="protein sequence ID" value="L893_g11179.t1"/>
    <property type="gene ID" value="L893_g11179"/>
</dbReference>
<reference evidence="2" key="1">
    <citation type="submission" date="2016-11" db="UniProtKB">
        <authorList>
            <consortium name="WormBaseParasite"/>
        </authorList>
    </citation>
    <scope>IDENTIFICATION</scope>
</reference>
<keyword evidence="1" id="KW-1185">Reference proteome</keyword>
<accession>A0A1I7XZX3</accession>